<proteinExistence type="predicted"/>
<evidence type="ECO:0000313" key="2">
    <source>
        <dbReference type="Proteomes" id="UP000075615"/>
    </source>
</evidence>
<dbReference type="EMBL" id="LRDB01000004">
    <property type="protein sequence ID" value="KYG82292.1"/>
    <property type="molecule type" value="Genomic_DNA"/>
</dbReference>
<evidence type="ECO:0000313" key="1">
    <source>
        <dbReference type="EMBL" id="KYG82292.1"/>
    </source>
</evidence>
<protein>
    <submittedName>
        <fullName evidence="1">Uncharacterized protein</fullName>
    </submittedName>
</protein>
<comment type="caution">
    <text evidence="1">The sequence shown here is derived from an EMBL/GenBank/DDBJ whole genome shotgun (WGS) entry which is preliminary data.</text>
</comment>
<dbReference type="AlphaFoldDB" id="A0A150XUJ7"/>
<dbReference type="OrthoDB" id="9801424at2"/>
<dbReference type="RefSeq" id="WP_068413061.1">
    <property type="nucleotide sequence ID" value="NZ_LRDB01000004.1"/>
</dbReference>
<gene>
    <name evidence="1" type="ORF">AWN68_15745</name>
</gene>
<dbReference type="STRING" id="296218.AWN68_15745"/>
<organism evidence="1 2">
    <name type="scientific">Roseivirga echinicomitans</name>
    <dbReference type="NCBI Taxonomy" id="296218"/>
    <lineage>
        <taxon>Bacteria</taxon>
        <taxon>Pseudomonadati</taxon>
        <taxon>Bacteroidota</taxon>
        <taxon>Cytophagia</taxon>
        <taxon>Cytophagales</taxon>
        <taxon>Roseivirgaceae</taxon>
        <taxon>Roseivirga</taxon>
    </lineage>
</organism>
<reference evidence="1 2" key="1">
    <citation type="submission" date="2016-01" db="EMBL/GenBank/DDBJ databases">
        <title>Genome sequencing of Roseivirga echinicomitans KMM 6058.</title>
        <authorList>
            <person name="Selvaratnam C."/>
            <person name="Thevarajoo S."/>
            <person name="Goh K.M."/>
            <person name="Ee R."/>
            <person name="Chan K.-G."/>
            <person name="Chong C.S."/>
        </authorList>
    </citation>
    <scope>NUCLEOTIDE SEQUENCE [LARGE SCALE GENOMIC DNA]</scope>
    <source>
        <strain evidence="1 2">KMM 6058</strain>
    </source>
</reference>
<dbReference type="Proteomes" id="UP000075615">
    <property type="component" value="Unassembled WGS sequence"/>
</dbReference>
<keyword evidence="2" id="KW-1185">Reference proteome</keyword>
<sequence length="109" mass="12527">MVYSYQMYGYPSQTVQETIDSLEMVRQMFELGIIQSGFWYQFALTAHSPVGLNPSEYGITPNYKSILFANNDVMFKGKTGLDHEQFSFGLKKSLFNFMHGIGFDMPLQE</sequence>
<name>A0A150XUJ7_9BACT</name>
<accession>A0A150XUJ7</accession>